<comment type="caution">
    <text evidence="2">The sequence shown here is derived from an EMBL/GenBank/DDBJ whole genome shotgun (WGS) entry which is preliminary data.</text>
</comment>
<dbReference type="InterPro" id="IPR036457">
    <property type="entry name" value="PPM-type-like_dom_sf"/>
</dbReference>
<protein>
    <submittedName>
        <fullName evidence="2">Protein serine/threonine phosphatase</fullName>
    </submittedName>
</protein>
<evidence type="ECO:0000259" key="1">
    <source>
        <dbReference type="PROSITE" id="PS51746"/>
    </source>
</evidence>
<dbReference type="AlphaFoldDB" id="F5RI57"/>
<keyword evidence="3" id="KW-1185">Reference proteome</keyword>
<dbReference type="SMART" id="SM00331">
    <property type="entry name" value="PP2C_SIG"/>
    <property type="match status" value="1"/>
</dbReference>
<sequence length="271" mass="29822">MALKLDSCVAQHIGDRKEQQDRAAVFPHSRHKGMLMAVLADGMGGHSGGAMAAEQVVLKARENFETYAPSVEKPQDLLRSVVEESHVVIKLTRFTSEQDPHSTACVLLMNGGRADWAHCGDSRIYHFRNDRLVSCSKDHSLVGELMRQGRLDQEGAKTHPQRNLLLHCLGAQKEPVIDFGGTDALTDGDSFVVCSDGLWAYFSDEELGGVLSVYSAREAAEVLIKRARERGRPTGDNVSLIIIKLVDVEARQKAEQVRLDAARRKLGKLPA</sequence>
<dbReference type="InterPro" id="IPR015655">
    <property type="entry name" value="PP2C"/>
</dbReference>
<dbReference type="Pfam" id="PF13672">
    <property type="entry name" value="PP2C_2"/>
    <property type="match status" value="1"/>
</dbReference>
<dbReference type="STRING" id="1000565.METUNv1_04007"/>
<reference evidence="2 3" key="1">
    <citation type="journal article" date="2011" name="J. Bacteriol.">
        <title>Genome sequence of Methyloversatilis universalis FAM5T, a methylotrophic representative of the order Rhodocyclales.</title>
        <authorList>
            <person name="Kittichotirat W."/>
            <person name="Good N.M."/>
            <person name="Hall R."/>
            <person name="Bringel F."/>
            <person name="Lajus A."/>
            <person name="Medigue C."/>
            <person name="Smalley N.E."/>
            <person name="Beck D."/>
            <person name="Bumgarner R."/>
            <person name="Vuilleumier S."/>
            <person name="Kalyuzhnaya M.G."/>
        </authorList>
    </citation>
    <scope>NUCLEOTIDE SEQUENCE [LARGE SCALE GENOMIC DNA]</scope>
    <source>
        <strain evidence="3">ATCC BAA-1314 / JCM 13912 / FAM5</strain>
    </source>
</reference>
<dbReference type="OrthoDB" id="9801841at2"/>
<proteinExistence type="predicted"/>
<dbReference type="InterPro" id="IPR001932">
    <property type="entry name" value="PPM-type_phosphatase-like_dom"/>
</dbReference>
<feature type="domain" description="PPM-type phosphatase" evidence="1">
    <location>
        <begin position="6"/>
        <end position="245"/>
    </location>
</feature>
<dbReference type="SUPFAM" id="SSF81606">
    <property type="entry name" value="PP2C-like"/>
    <property type="match status" value="1"/>
</dbReference>
<dbReference type="SMART" id="SM00332">
    <property type="entry name" value="PP2Cc"/>
    <property type="match status" value="1"/>
</dbReference>
<accession>F5RI57</accession>
<dbReference type="Gene3D" id="3.60.40.10">
    <property type="entry name" value="PPM-type phosphatase domain"/>
    <property type="match status" value="1"/>
</dbReference>
<dbReference type="PANTHER" id="PTHR47992">
    <property type="entry name" value="PROTEIN PHOSPHATASE"/>
    <property type="match status" value="1"/>
</dbReference>
<dbReference type="GO" id="GO:0004722">
    <property type="term" value="F:protein serine/threonine phosphatase activity"/>
    <property type="evidence" value="ECO:0007669"/>
    <property type="project" value="InterPro"/>
</dbReference>
<dbReference type="PROSITE" id="PS51746">
    <property type="entry name" value="PPM_2"/>
    <property type="match status" value="1"/>
</dbReference>
<dbReference type="RefSeq" id="WP_008064838.1">
    <property type="nucleotide sequence ID" value="NZ_AFHG01000059.1"/>
</dbReference>
<organism evidence="2 3">
    <name type="scientific">Methyloversatilis universalis (strain ATCC BAA-1314 / DSM 25237 / JCM 13912 / CCUG 52030 / FAM5)</name>
    <dbReference type="NCBI Taxonomy" id="1000565"/>
    <lineage>
        <taxon>Bacteria</taxon>
        <taxon>Pseudomonadati</taxon>
        <taxon>Pseudomonadota</taxon>
        <taxon>Betaproteobacteria</taxon>
        <taxon>Nitrosomonadales</taxon>
        <taxon>Sterolibacteriaceae</taxon>
        <taxon>Methyloversatilis</taxon>
    </lineage>
</organism>
<evidence type="ECO:0000313" key="3">
    <source>
        <dbReference type="Proteomes" id="UP000005019"/>
    </source>
</evidence>
<gene>
    <name evidence="2" type="ORF">METUNv1_04007</name>
</gene>
<dbReference type="eggNOG" id="COG0631">
    <property type="taxonomic scope" value="Bacteria"/>
</dbReference>
<dbReference type="CDD" id="cd00143">
    <property type="entry name" value="PP2Cc"/>
    <property type="match status" value="1"/>
</dbReference>
<evidence type="ECO:0000313" key="2">
    <source>
        <dbReference type="EMBL" id="EGK70039.1"/>
    </source>
</evidence>
<dbReference type="Proteomes" id="UP000005019">
    <property type="component" value="Unassembled WGS sequence"/>
</dbReference>
<dbReference type="EMBL" id="AFHG01000059">
    <property type="protein sequence ID" value="EGK70039.1"/>
    <property type="molecule type" value="Genomic_DNA"/>
</dbReference>
<name>F5RI57_METUF</name>